<evidence type="ECO:0000256" key="3">
    <source>
        <dbReference type="SAM" id="Phobius"/>
    </source>
</evidence>
<organism evidence="6 7">
    <name type="scientific">Drosophila lebanonensis</name>
    <name type="common">Fruit fly</name>
    <name type="synonym">Scaptodrosophila lebanonensis</name>
    <dbReference type="NCBI Taxonomy" id="7225"/>
    <lineage>
        <taxon>Eukaryota</taxon>
        <taxon>Metazoa</taxon>
        <taxon>Ecdysozoa</taxon>
        <taxon>Arthropoda</taxon>
        <taxon>Hexapoda</taxon>
        <taxon>Insecta</taxon>
        <taxon>Pterygota</taxon>
        <taxon>Neoptera</taxon>
        <taxon>Endopterygota</taxon>
        <taxon>Diptera</taxon>
        <taxon>Brachycera</taxon>
        <taxon>Muscomorpha</taxon>
        <taxon>Ephydroidea</taxon>
        <taxon>Drosophilidae</taxon>
        <taxon>Scaptodrosophila</taxon>
    </lineage>
</organism>
<feature type="compositionally biased region" description="Low complexity" evidence="2">
    <location>
        <begin position="1579"/>
        <end position="1589"/>
    </location>
</feature>
<feature type="region of interest" description="Disordered" evidence="2">
    <location>
        <begin position="782"/>
        <end position="844"/>
    </location>
</feature>
<gene>
    <name evidence="7" type="primary">LOC115623215</name>
</gene>
<feature type="compositionally biased region" description="Low complexity" evidence="2">
    <location>
        <begin position="824"/>
        <end position="844"/>
    </location>
</feature>
<feature type="transmembrane region" description="Helical" evidence="3">
    <location>
        <begin position="1498"/>
        <end position="1522"/>
    </location>
</feature>
<dbReference type="InterPro" id="IPR013783">
    <property type="entry name" value="Ig-like_fold"/>
</dbReference>
<evidence type="ECO:0000313" key="7">
    <source>
        <dbReference type="RefSeq" id="XP_030373315.1"/>
    </source>
</evidence>
<feature type="region of interest" description="Disordered" evidence="2">
    <location>
        <begin position="1622"/>
        <end position="1661"/>
    </location>
</feature>
<feature type="compositionally biased region" description="Low complexity" evidence="2">
    <location>
        <begin position="1378"/>
        <end position="1393"/>
    </location>
</feature>
<evidence type="ECO:0000259" key="4">
    <source>
        <dbReference type="PROSITE" id="PS50835"/>
    </source>
</evidence>
<feature type="region of interest" description="Disordered" evidence="2">
    <location>
        <begin position="1376"/>
        <end position="1398"/>
    </location>
</feature>
<dbReference type="SMART" id="SM00060">
    <property type="entry name" value="FN3"/>
    <property type="match status" value="5"/>
</dbReference>
<dbReference type="CDD" id="cd00063">
    <property type="entry name" value="FN3"/>
    <property type="match status" value="5"/>
</dbReference>
<dbReference type="Gene3D" id="2.60.40.10">
    <property type="entry name" value="Immunoglobulins"/>
    <property type="match status" value="8"/>
</dbReference>
<dbReference type="OrthoDB" id="5843172at2759"/>
<proteinExistence type="predicted"/>
<dbReference type="InterPro" id="IPR050964">
    <property type="entry name" value="Striated_Muscle_Regulatory"/>
</dbReference>
<dbReference type="Pfam" id="PF01682">
    <property type="entry name" value="DB"/>
    <property type="match status" value="4"/>
</dbReference>
<dbReference type="InterPro" id="IPR003599">
    <property type="entry name" value="Ig_sub"/>
</dbReference>
<dbReference type="FunFam" id="2.60.40.10:FF:002527">
    <property type="entry name" value="Uncharacterized protein, isoform B"/>
    <property type="match status" value="1"/>
</dbReference>
<keyword evidence="1" id="KW-0677">Repeat</keyword>
<dbReference type="PROSITE" id="PS50835">
    <property type="entry name" value="IG_LIKE"/>
    <property type="match status" value="2"/>
</dbReference>
<dbReference type="SMART" id="SM00406">
    <property type="entry name" value="IGv"/>
    <property type="match status" value="1"/>
</dbReference>
<feature type="compositionally biased region" description="Basic residues" evidence="2">
    <location>
        <begin position="1632"/>
        <end position="1643"/>
    </location>
</feature>
<sequence length="1688" mass="181091">MSKTILQGIMLKPLVVHIVTICLLLSIVNSGVPIGTGGPSLIFENKDALLTCVVSENAANNTVIWKKGDEILTAGTVRVTKDHRIRVLHDDNPKSPNLETGGEVWVLLIKTLKTSDSGAYICELNSEPVLRSIHILTVKELQPASGAPTNNTDAVASESSDVFLIPPPLDAQDNRSFWRPSQVLPQLTHDFTECCERANVSAQCMGFCNVHNILDGTTGIDPEACERDFPSIVRCMADGRNHVPCCVEKQIPDLCQDMCRGEYTPFTDKLKTRVSCVQHTLSGLQCILKGVQLIPSTPTAVSADGVSETSARISWAPPEKLADRLMHYTVNLTMLHKFDEDEVTGEVVHKATDPAEQVTLHNVQANQTYLPLDGLSPLTMYAVVVTAVNEYGSSLPSERLRFFTHISASAAEAEAGNTDKQQMPSLPDIRSCCEANGMTHRMCLDKMCDPQKTDLATLPDFMVCAPWSNITFTCLANEIDHTPCCRARGIPAACFPLCAGKLTTLDFSLFKCLRFMSEYSSCLFQGYGVLADPPSKLRTVAKTDNFVILDWNKPKRLADTVSTYHVKFRRLGVGDDYLTVQKRLPPLILEGLEPDVYYEFYVVSINAYGKSEPSPRLITRTQPAEPAKDTTAKYNMTTCCQASGLLPQCAPLCSYNIRLSDIERLGPACRAQMPILARCAAGGRDHTPCCSRRGVINACMPLCRGVMPPTLTTKSPAGSTATSSAGAGAGISTSAATSAGNAPDCLSYAGNILQCFEEGTQNIPGPPEDVHTTMVGQTSISLAWTPPDVGDNNNNSSGTPADAITGDELAAAAAAGNPNPNMNSELATSAAPAAQQSSSESGATSVADDIDFIVQYGKVNNMTMYETVAKLENELTTNETSVDLTNLETNALYRIMVVTRGKFGTSLPSSMLLINTTSTNASGEKENGSQQPPMNATWGAPSPPHSLAVVAHSATWMQLTWQPPEYSHPHERITYRVYHKAMKSQQFNKIETKLAWLRMNNLKPSSQHVLYVEAVGERATSLPSETLVAWTDPALPAFVDPPTVHPADNIPEGGSMTILCLALGNPAPTISLYVGGHLVRQDTSRHMVTVIHNVSADMEHVSCYADNGYGVPMQATRRVNICYSPKIQAAGITVASVGDEVELRCTVDSKPAPKTIFWRDHDGRVPVIQGGNYDISVRVNVSRPTIYTMSLRISKLQANDVGDYFCHAENPFGSSTTPVSVRIRNTPALNRNVSECCAAQNVSLPCRSACSYYVDFDAIADKPECIVDFDKLMKCAADGSDHRSCCADENVPRKCLNWCRGESVRSKEICSLQYARTIVGCFEKNRDRLPGPPENIVVSVISDSEVKIKWDAPTKNPNAVDGYRIFYHEAAVLPPPSSSSVTSSPSSNPSESSMELNQQSGAGASLGMGMGMGMSVDAMNNATSMNSNNNNVVAGALEIRRIDVKDTTISINGLKKDVLYELVVKAGNTYGASVLSEPIRFTLGDHHVTSASSSYSSAVGTISGIVASILAILLAAAAIVFYRRQRANHGKAGNANVAFENPTYTRGLEQVQLPTVTSAITTQNGGSGGGFGGGGGITHSGSSGTHNGIAATMTTSTTTTAPTAAATTQGASMATGTAAALTGTTANGGSRQHPHHQKQRNGGHRGATDAAHHFHNPLSNTQCNEVNPTIYEELKLGQEGAGFKKLVP</sequence>
<feature type="compositionally biased region" description="Gly residues" evidence="2">
    <location>
        <begin position="1565"/>
        <end position="1578"/>
    </location>
</feature>
<evidence type="ECO:0000259" key="5">
    <source>
        <dbReference type="PROSITE" id="PS50853"/>
    </source>
</evidence>
<reference evidence="7" key="1">
    <citation type="submission" date="2025-08" db="UniProtKB">
        <authorList>
            <consortium name="RefSeq"/>
        </authorList>
    </citation>
    <scope>IDENTIFICATION</scope>
    <source>
        <strain evidence="7">11010-0011.00</strain>
        <tissue evidence="7">Whole body</tissue>
    </source>
</reference>
<feature type="domain" description="Fibronectin type-III" evidence="5">
    <location>
        <begin position="940"/>
        <end position="1034"/>
    </location>
</feature>
<protein>
    <submittedName>
        <fullName evidence="7">Ig-like and fibronectin type-III domain-containing protein 1 isoform X1</fullName>
    </submittedName>
</protein>
<dbReference type="InterPro" id="IPR036116">
    <property type="entry name" value="FN3_sf"/>
</dbReference>
<dbReference type="InterPro" id="IPR036179">
    <property type="entry name" value="Ig-like_dom_sf"/>
</dbReference>
<dbReference type="FunFam" id="2.60.40.10:FF:002668">
    <property type="entry name" value="Uncharacterized protein, isoform B"/>
    <property type="match status" value="1"/>
</dbReference>
<evidence type="ECO:0000256" key="1">
    <source>
        <dbReference type="ARBA" id="ARBA00022737"/>
    </source>
</evidence>
<feature type="region of interest" description="Disordered" evidence="2">
    <location>
        <begin position="1564"/>
        <end position="1589"/>
    </location>
</feature>
<accession>A0A6J2TD52</accession>
<keyword evidence="3" id="KW-1133">Transmembrane helix</keyword>
<evidence type="ECO:0000256" key="2">
    <source>
        <dbReference type="SAM" id="MobiDB-lite"/>
    </source>
</evidence>
<dbReference type="Pfam" id="PF00041">
    <property type="entry name" value="fn3"/>
    <property type="match status" value="2"/>
</dbReference>
<keyword evidence="3" id="KW-0472">Membrane</keyword>
<dbReference type="InterPro" id="IPR003598">
    <property type="entry name" value="Ig_sub2"/>
</dbReference>
<dbReference type="SUPFAM" id="SSF48726">
    <property type="entry name" value="Immunoglobulin"/>
    <property type="match status" value="2"/>
</dbReference>
<dbReference type="PROSITE" id="PS50853">
    <property type="entry name" value="FN3"/>
    <property type="match status" value="3"/>
</dbReference>
<feature type="domain" description="Fibronectin type-III" evidence="5">
    <location>
        <begin position="533"/>
        <end position="624"/>
    </location>
</feature>
<dbReference type="InterPro" id="IPR007110">
    <property type="entry name" value="Ig-like_dom"/>
</dbReference>
<evidence type="ECO:0000313" key="6">
    <source>
        <dbReference type="Proteomes" id="UP000504634"/>
    </source>
</evidence>
<feature type="domain" description="Fibronectin type-III" evidence="5">
    <location>
        <begin position="297"/>
        <end position="407"/>
    </location>
</feature>
<dbReference type="InterPro" id="IPR003961">
    <property type="entry name" value="FN3_dom"/>
</dbReference>
<dbReference type="SMART" id="SM00409">
    <property type="entry name" value="IG"/>
    <property type="match status" value="2"/>
</dbReference>
<dbReference type="Pfam" id="PF13927">
    <property type="entry name" value="Ig_3"/>
    <property type="match status" value="1"/>
</dbReference>
<dbReference type="SUPFAM" id="SSF49265">
    <property type="entry name" value="Fibronectin type III"/>
    <property type="match status" value="4"/>
</dbReference>
<feature type="domain" description="Ig-like" evidence="4">
    <location>
        <begin position="13"/>
        <end position="134"/>
    </location>
</feature>
<dbReference type="SMART" id="SM00408">
    <property type="entry name" value="IGc2"/>
    <property type="match status" value="3"/>
</dbReference>
<feature type="domain" description="Ig-like" evidence="4">
    <location>
        <begin position="1125"/>
        <end position="1224"/>
    </location>
</feature>
<dbReference type="FunFam" id="2.60.40.10:FF:002436">
    <property type="entry name" value="Uncharacterized protein, isoform B"/>
    <property type="match status" value="1"/>
</dbReference>
<dbReference type="PANTHER" id="PTHR13817">
    <property type="entry name" value="TITIN"/>
    <property type="match status" value="1"/>
</dbReference>
<dbReference type="InterPro" id="IPR002602">
    <property type="entry name" value="DB"/>
</dbReference>
<keyword evidence="3" id="KW-0812">Transmembrane</keyword>
<dbReference type="RefSeq" id="XP_030373315.1">
    <property type="nucleotide sequence ID" value="XM_030517455.1"/>
</dbReference>
<dbReference type="InterPro" id="IPR013106">
    <property type="entry name" value="Ig_V-set"/>
</dbReference>
<dbReference type="Proteomes" id="UP000504634">
    <property type="component" value="Unplaced"/>
</dbReference>
<dbReference type="GeneID" id="115623215"/>
<keyword evidence="6" id="KW-1185">Reference proteome</keyword>
<name>A0A6J2TD52_DROLE</name>
<dbReference type="PANTHER" id="PTHR13817:SF155">
    <property type="entry name" value="IG-LIKE AND FIBRONECTIN TYPE-III DOMAIN-CONTAINING PROTEIN C25G4.10"/>
    <property type="match status" value="1"/>
</dbReference>